<organism evidence="6 7">
    <name type="scientific">Vombatus ursinus</name>
    <name type="common">Common wombat</name>
    <dbReference type="NCBI Taxonomy" id="29139"/>
    <lineage>
        <taxon>Eukaryota</taxon>
        <taxon>Metazoa</taxon>
        <taxon>Chordata</taxon>
        <taxon>Craniata</taxon>
        <taxon>Vertebrata</taxon>
        <taxon>Euteleostomi</taxon>
        <taxon>Mammalia</taxon>
        <taxon>Metatheria</taxon>
        <taxon>Diprotodontia</taxon>
        <taxon>Vombatidae</taxon>
        <taxon>Vombatus</taxon>
    </lineage>
</organism>
<reference evidence="6" key="3">
    <citation type="submission" date="2025-09" db="UniProtKB">
        <authorList>
            <consortium name="Ensembl"/>
        </authorList>
    </citation>
    <scope>IDENTIFICATION</scope>
</reference>
<evidence type="ECO:0000256" key="4">
    <source>
        <dbReference type="ARBA" id="ARBA00023180"/>
    </source>
</evidence>
<dbReference type="InterPro" id="IPR036179">
    <property type="entry name" value="Ig-like_dom_sf"/>
</dbReference>
<dbReference type="OMA" id="DKVIEWE"/>
<dbReference type="Ensembl" id="ENSVURT00010012401.1">
    <property type="protein sequence ID" value="ENSVURP00010010918.1"/>
    <property type="gene ID" value="ENSVURG00010008439.1"/>
</dbReference>
<name>A0A4X2KGE3_VOMUR</name>
<evidence type="ECO:0000256" key="1">
    <source>
        <dbReference type="ARBA" id="ARBA00004370"/>
    </source>
</evidence>
<dbReference type="InterPro" id="IPR013783">
    <property type="entry name" value="Ig-like_fold"/>
</dbReference>
<dbReference type="GeneID" id="114046418"/>
<reference evidence="6" key="2">
    <citation type="submission" date="2025-08" db="UniProtKB">
        <authorList>
            <consortium name="Ensembl"/>
        </authorList>
    </citation>
    <scope>IDENTIFICATION</scope>
</reference>
<dbReference type="AlphaFoldDB" id="A0A4X2KGE3"/>
<proteinExistence type="predicted"/>
<keyword evidence="7" id="KW-1185">Reference proteome</keyword>
<evidence type="ECO:0000313" key="6">
    <source>
        <dbReference type="Ensembl" id="ENSVURP00010010918.1"/>
    </source>
</evidence>
<dbReference type="PANTHER" id="PTHR12080:SF55">
    <property type="entry name" value="LYMPHOCYTE FUNCTION-ASSOCIATED ANTIGEN 3"/>
    <property type="match status" value="1"/>
</dbReference>
<reference evidence="7" key="1">
    <citation type="submission" date="2018-12" db="EMBL/GenBank/DDBJ databases">
        <authorList>
            <person name="Yazar S."/>
        </authorList>
    </citation>
    <scope>NUCLEOTIDE SEQUENCE [LARGE SCALE GENOMIC DNA]</scope>
</reference>
<dbReference type="OrthoDB" id="9427418at2759"/>
<dbReference type="GeneTree" id="ENSGT00510000049596"/>
<evidence type="ECO:0000256" key="3">
    <source>
        <dbReference type="ARBA" id="ARBA00023136"/>
    </source>
</evidence>
<keyword evidence="3 5" id="KW-0472">Membrane</keyword>
<dbReference type="STRING" id="29139.ENSVURP00010010918"/>
<dbReference type="GO" id="GO:0005102">
    <property type="term" value="F:signaling receptor binding"/>
    <property type="evidence" value="ECO:0007669"/>
    <property type="project" value="TreeGrafter"/>
</dbReference>
<evidence type="ECO:0000313" key="7">
    <source>
        <dbReference type="Proteomes" id="UP000314987"/>
    </source>
</evidence>
<comment type="subcellular location">
    <subcellularLocation>
        <location evidence="1">Membrane</location>
    </subcellularLocation>
</comment>
<accession>A0A4X2KGE3</accession>
<keyword evidence="5" id="KW-1133">Transmembrane helix</keyword>
<dbReference type="Proteomes" id="UP000314987">
    <property type="component" value="Unassembled WGS sequence"/>
</dbReference>
<gene>
    <name evidence="6" type="primary">CD58</name>
</gene>
<keyword evidence="2" id="KW-0732">Signal</keyword>
<dbReference type="InterPro" id="IPR015631">
    <property type="entry name" value="CD2/SLAM_rcpt"/>
</dbReference>
<evidence type="ECO:0000256" key="2">
    <source>
        <dbReference type="ARBA" id="ARBA00022729"/>
    </source>
</evidence>
<keyword evidence="5" id="KW-0812">Transmembrane</keyword>
<evidence type="ECO:0008006" key="8">
    <source>
        <dbReference type="Google" id="ProtNLM"/>
    </source>
</evidence>
<dbReference type="RefSeq" id="XP_027722545.1">
    <property type="nucleotide sequence ID" value="XM_027866744.1"/>
</dbReference>
<dbReference type="GO" id="GO:0016020">
    <property type="term" value="C:membrane"/>
    <property type="evidence" value="ECO:0007669"/>
    <property type="project" value="UniProtKB-SubCell"/>
</dbReference>
<feature type="transmembrane region" description="Helical" evidence="5">
    <location>
        <begin position="215"/>
        <end position="232"/>
    </location>
</feature>
<dbReference type="SUPFAM" id="SSF48726">
    <property type="entry name" value="Immunoglobulin"/>
    <property type="match status" value="1"/>
</dbReference>
<dbReference type="GO" id="GO:0009986">
    <property type="term" value="C:cell surface"/>
    <property type="evidence" value="ECO:0007669"/>
    <property type="project" value="TreeGrafter"/>
</dbReference>
<protein>
    <recommendedName>
        <fullName evidence="8">Lymphocyte function-associated antigen 3</fullName>
    </recommendedName>
</protein>
<dbReference type="Gene3D" id="2.60.40.10">
    <property type="entry name" value="Immunoglobulins"/>
    <property type="match status" value="2"/>
</dbReference>
<dbReference type="CTD" id="965"/>
<keyword evidence="4" id="KW-0325">Glycoprotein</keyword>
<evidence type="ECO:0000256" key="5">
    <source>
        <dbReference type="SAM" id="Phobius"/>
    </source>
</evidence>
<sequence>MCGSMATEFYGTKILLGFALGLITFFSLGKCEPVKIFGLMNSNVTLSPLQKMEFKDITWKKGKDKVAELQEDGGDLYFGPFQSRGRLDQSGSFTILNLTASDEGQYEIESSNLTASEILYLYVLEKLPQPDLYCSFDGENFTVSCNGSEDSRFLNYKWVFPGSYMNISQSKVQLKNGEDLQQAISCVTWNPVSTTESSLFLKTCVPDKNQGRHRFPVLAAFVFAAVIIIGLCKL</sequence>
<dbReference type="PANTHER" id="PTHR12080">
    <property type="entry name" value="SIGNALING LYMPHOCYTIC ACTIVATION MOLECULE"/>
    <property type="match status" value="1"/>
</dbReference>